<accession>A0A7N0UHI5</accession>
<dbReference type="Gene3D" id="1.20.5.4770">
    <property type="match status" value="1"/>
</dbReference>
<dbReference type="SMART" id="SM00154">
    <property type="entry name" value="ZnF_AN1"/>
    <property type="match status" value="1"/>
</dbReference>
<evidence type="ECO:0000256" key="4">
    <source>
        <dbReference type="ARBA" id="ARBA00022833"/>
    </source>
</evidence>
<dbReference type="InterPro" id="IPR035896">
    <property type="entry name" value="AN1-like_Znf"/>
</dbReference>
<dbReference type="InterPro" id="IPR050652">
    <property type="entry name" value="AN1_A20_ZnFinger"/>
</dbReference>
<dbReference type="PROSITE" id="PS51036">
    <property type="entry name" value="ZF_A20"/>
    <property type="match status" value="1"/>
</dbReference>
<dbReference type="Gramene" id="Kaladp0068s0244.1.v1.1">
    <property type="protein sequence ID" value="Kaladp0068s0244.1.v1.1.CDS.1"/>
    <property type="gene ID" value="Kaladp0068s0244.v1.1"/>
</dbReference>
<evidence type="ECO:0000256" key="1">
    <source>
        <dbReference type="ARBA" id="ARBA00003732"/>
    </source>
</evidence>
<feature type="domain" description="AN1-type" evidence="7">
    <location>
        <begin position="72"/>
        <end position="118"/>
    </location>
</feature>
<dbReference type="SUPFAM" id="SSF57716">
    <property type="entry name" value="Glucocorticoid receptor-like (DNA-binding domain)"/>
    <property type="match status" value="1"/>
</dbReference>
<dbReference type="SMART" id="SM00259">
    <property type="entry name" value="ZnF_A20"/>
    <property type="match status" value="1"/>
</dbReference>
<dbReference type="Proteomes" id="UP000594263">
    <property type="component" value="Unplaced"/>
</dbReference>
<dbReference type="AlphaFoldDB" id="A0A7N0UHI5"/>
<evidence type="ECO:0000259" key="7">
    <source>
        <dbReference type="PROSITE" id="PS51039"/>
    </source>
</evidence>
<comment type="function">
    <text evidence="1">May be involved in environmental stress response.</text>
</comment>
<keyword evidence="3 5" id="KW-0863">Zinc-finger</keyword>
<proteinExistence type="predicted"/>
<protein>
    <submittedName>
        <fullName evidence="8">Uncharacterized protein</fullName>
    </submittedName>
</protein>
<dbReference type="PROSITE" id="PS51039">
    <property type="entry name" value="ZF_AN1"/>
    <property type="match status" value="1"/>
</dbReference>
<feature type="domain" description="A20-type" evidence="6">
    <location>
        <begin position="2"/>
        <end position="36"/>
    </location>
</feature>
<evidence type="ECO:0000256" key="2">
    <source>
        <dbReference type="ARBA" id="ARBA00022723"/>
    </source>
</evidence>
<dbReference type="SUPFAM" id="SSF118310">
    <property type="entry name" value="AN1-like Zinc finger"/>
    <property type="match status" value="1"/>
</dbReference>
<dbReference type="GO" id="GO:0003677">
    <property type="term" value="F:DNA binding"/>
    <property type="evidence" value="ECO:0007669"/>
    <property type="project" value="InterPro"/>
</dbReference>
<keyword evidence="9" id="KW-1185">Reference proteome</keyword>
<sequence>MDSSPSPCSNGCGFYGNPATNNLCSKCHTHHLKQNIINQIAEIKLSDKNLTPPPPLVVAAANSTQTGADVKKKRSGRCQRCNRKVGLLGFACRCGGLFCGAHRYADEHACSFDFKEFDRKNLAQNNHDCTGQKLRDKI</sequence>
<dbReference type="PANTHER" id="PTHR10634">
    <property type="entry name" value="AN1-TYPE ZINC FINGER PROTEIN"/>
    <property type="match status" value="1"/>
</dbReference>
<organism evidence="8 9">
    <name type="scientific">Kalanchoe fedtschenkoi</name>
    <name type="common">Lavender scallops</name>
    <name type="synonym">South American air plant</name>
    <dbReference type="NCBI Taxonomy" id="63787"/>
    <lineage>
        <taxon>Eukaryota</taxon>
        <taxon>Viridiplantae</taxon>
        <taxon>Streptophyta</taxon>
        <taxon>Embryophyta</taxon>
        <taxon>Tracheophyta</taxon>
        <taxon>Spermatophyta</taxon>
        <taxon>Magnoliopsida</taxon>
        <taxon>eudicotyledons</taxon>
        <taxon>Gunneridae</taxon>
        <taxon>Pentapetalae</taxon>
        <taxon>Saxifragales</taxon>
        <taxon>Crassulaceae</taxon>
        <taxon>Kalanchoe</taxon>
    </lineage>
</organism>
<dbReference type="PANTHER" id="PTHR10634:SF124">
    <property type="entry name" value="ZINC FINGER A20 AND AN1 DOMAIN-CONTAINING STRESS-ASSOCIATED PROTEIN 8-RELATED"/>
    <property type="match status" value="1"/>
</dbReference>
<dbReference type="GO" id="GO:0008270">
    <property type="term" value="F:zinc ion binding"/>
    <property type="evidence" value="ECO:0007669"/>
    <property type="project" value="UniProtKB-KW"/>
</dbReference>
<dbReference type="InterPro" id="IPR000058">
    <property type="entry name" value="Znf_AN1"/>
</dbReference>
<keyword evidence="4" id="KW-0862">Zinc</keyword>
<evidence type="ECO:0000313" key="8">
    <source>
        <dbReference type="EnsemblPlants" id="Kaladp0068s0244.1.v1.1.CDS.1"/>
    </source>
</evidence>
<dbReference type="EnsemblPlants" id="Kaladp0068s0244.1.v1.1">
    <property type="protein sequence ID" value="Kaladp0068s0244.1.v1.1.CDS.1"/>
    <property type="gene ID" value="Kaladp0068s0244.v1.1"/>
</dbReference>
<dbReference type="Pfam" id="PF01754">
    <property type="entry name" value="zf-A20"/>
    <property type="match status" value="1"/>
</dbReference>
<dbReference type="Pfam" id="PF01428">
    <property type="entry name" value="zf-AN1"/>
    <property type="match status" value="1"/>
</dbReference>
<evidence type="ECO:0000313" key="9">
    <source>
        <dbReference type="Proteomes" id="UP000594263"/>
    </source>
</evidence>
<reference evidence="8" key="1">
    <citation type="submission" date="2021-01" db="UniProtKB">
        <authorList>
            <consortium name="EnsemblPlants"/>
        </authorList>
    </citation>
    <scope>IDENTIFICATION</scope>
</reference>
<keyword evidence="2" id="KW-0479">Metal-binding</keyword>
<evidence type="ECO:0000256" key="3">
    <source>
        <dbReference type="ARBA" id="ARBA00022771"/>
    </source>
</evidence>
<name>A0A7N0UHI5_KALFE</name>
<evidence type="ECO:0000259" key="6">
    <source>
        <dbReference type="PROSITE" id="PS51036"/>
    </source>
</evidence>
<dbReference type="Gene3D" id="4.10.1110.10">
    <property type="entry name" value="AN1-like Zinc finger"/>
    <property type="match status" value="1"/>
</dbReference>
<dbReference type="OMA" id="CYKTISQ"/>
<evidence type="ECO:0000256" key="5">
    <source>
        <dbReference type="PROSITE-ProRule" id="PRU00449"/>
    </source>
</evidence>
<dbReference type="InterPro" id="IPR002653">
    <property type="entry name" value="Znf_A20"/>
</dbReference>